<feature type="transmembrane region" description="Helical" evidence="10">
    <location>
        <begin position="413"/>
        <end position="430"/>
    </location>
</feature>
<feature type="transmembrane region" description="Helical" evidence="10">
    <location>
        <begin position="437"/>
        <end position="461"/>
    </location>
</feature>
<dbReference type="VEuPathDB" id="FungiDB:YALI1_D20985g"/>
<dbReference type="GO" id="GO:0005789">
    <property type="term" value="C:endoplasmic reticulum membrane"/>
    <property type="evidence" value="ECO:0007669"/>
    <property type="project" value="UniProtKB-SubCell"/>
</dbReference>
<dbReference type="GeneID" id="2911218"/>
<evidence type="ECO:0000313" key="13">
    <source>
        <dbReference type="Proteomes" id="UP000182444"/>
    </source>
</evidence>
<evidence type="ECO:0000256" key="10">
    <source>
        <dbReference type="RuleBase" id="RU363110"/>
    </source>
</evidence>
<feature type="compositionally biased region" description="Basic residues" evidence="11">
    <location>
        <begin position="54"/>
        <end position="63"/>
    </location>
</feature>
<comment type="similarity">
    <text evidence="3 10">Belongs to the ALG6/ALG8 glucosyltransferase family.</text>
</comment>
<evidence type="ECO:0000256" key="7">
    <source>
        <dbReference type="ARBA" id="ARBA00022824"/>
    </source>
</evidence>
<dbReference type="eggNOG" id="KOG2575">
    <property type="taxonomic scope" value="Eukaryota"/>
</dbReference>
<keyword evidence="4 10" id="KW-0328">Glycosyltransferase</keyword>
<dbReference type="PANTHER" id="PTHR12413">
    <property type="entry name" value="DOLICHYL GLYCOSYLTRANSFERASE"/>
    <property type="match status" value="1"/>
</dbReference>
<evidence type="ECO:0000256" key="11">
    <source>
        <dbReference type="SAM" id="MobiDB-lite"/>
    </source>
</evidence>
<feature type="region of interest" description="Disordered" evidence="11">
    <location>
        <begin position="1"/>
        <end position="73"/>
    </location>
</feature>
<keyword evidence="7 10" id="KW-0256">Endoplasmic reticulum</keyword>
<comment type="subcellular location">
    <subcellularLocation>
        <location evidence="1 10">Endoplasmic reticulum membrane</location>
        <topology evidence="1 10">Multi-pass membrane protein</topology>
    </subcellularLocation>
</comment>
<protein>
    <recommendedName>
        <fullName evidence="10">Alpha-1,3-glucosyltransferase</fullName>
        <ecNumber evidence="10">2.4.1.-</ecNumber>
    </recommendedName>
</protein>
<dbReference type="VEuPathDB" id="FungiDB:YALI0_D17028g"/>
<dbReference type="PANTHER" id="PTHR12413:SF1">
    <property type="entry name" value="DOLICHYL PYROPHOSPHATE MAN9GLCNAC2 ALPHA-1,3-GLUCOSYLTRANSFERASE"/>
    <property type="match status" value="1"/>
</dbReference>
<feature type="transmembrane region" description="Helical" evidence="10">
    <location>
        <begin position="511"/>
        <end position="531"/>
    </location>
</feature>
<evidence type="ECO:0000256" key="1">
    <source>
        <dbReference type="ARBA" id="ARBA00004477"/>
    </source>
</evidence>
<dbReference type="GO" id="GO:0042281">
    <property type="term" value="F:dolichyl pyrophosphate Man9GlcNAc2 alpha-1,3-glucosyltransferase activity"/>
    <property type="evidence" value="ECO:0007669"/>
    <property type="project" value="TreeGrafter"/>
</dbReference>
<evidence type="ECO:0000256" key="2">
    <source>
        <dbReference type="ARBA" id="ARBA00004922"/>
    </source>
</evidence>
<feature type="transmembrane region" description="Helical" evidence="10">
    <location>
        <begin position="386"/>
        <end position="407"/>
    </location>
</feature>
<evidence type="ECO:0000256" key="8">
    <source>
        <dbReference type="ARBA" id="ARBA00022989"/>
    </source>
</evidence>
<feature type="transmembrane region" description="Helical" evidence="10">
    <location>
        <begin position="293"/>
        <end position="313"/>
    </location>
</feature>
<evidence type="ECO:0000256" key="3">
    <source>
        <dbReference type="ARBA" id="ARBA00008715"/>
    </source>
</evidence>
<comment type="pathway">
    <text evidence="2 10">Protein modification; protein glycosylation.</text>
</comment>
<dbReference type="RefSeq" id="XP_502922.2">
    <property type="nucleotide sequence ID" value="XM_502922.2"/>
</dbReference>
<reference evidence="12 13" key="1">
    <citation type="journal article" date="2016" name="PLoS ONE">
        <title>Sequence Assembly of Yarrowia lipolytica Strain W29/CLIB89 Shows Transposable Element Diversity.</title>
        <authorList>
            <person name="Magnan C."/>
            <person name="Yu J."/>
            <person name="Chang I."/>
            <person name="Jahn E."/>
            <person name="Kanomata Y."/>
            <person name="Wu J."/>
            <person name="Zeller M."/>
            <person name="Oakes M."/>
            <person name="Baldi P."/>
            <person name="Sandmeyer S."/>
        </authorList>
    </citation>
    <scope>NUCLEOTIDE SEQUENCE [LARGE SCALE GENOMIC DNA]</scope>
    <source>
        <strain evidence="13">CLIB89(W29)</strain>
    </source>
</reference>
<feature type="transmembrane region" description="Helical" evidence="10">
    <location>
        <begin position="543"/>
        <end position="565"/>
    </location>
</feature>
<name>A0A1D8NEX1_YARLL</name>
<dbReference type="KEGG" id="yli:2911218"/>
<proteinExistence type="inferred from homology"/>
<dbReference type="Proteomes" id="UP000182444">
    <property type="component" value="Chromosome 1D"/>
</dbReference>
<dbReference type="UniPathway" id="UPA00378"/>
<keyword evidence="6 10" id="KW-0812">Transmembrane</keyword>
<dbReference type="EC" id="2.4.1.-" evidence="10"/>
<evidence type="ECO:0000256" key="4">
    <source>
        <dbReference type="ARBA" id="ARBA00022676"/>
    </source>
</evidence>
<feature type="compositionally biased region" description="Low complexity" evidence="11">
    <location>
        <begin position="64"/>
        <end position="73"/>
    </location>
</feature>
<feature type="transmembrane region" description="Helical" evidence="10">
    <location>
        <begin position="99"/>
        <end position="120"/>
    </location>
</feature>
<organism evidence="12 13">
    <name type="scientific">Yarrowia lipolytica</name>
    <name type="common">Candida lipolytica</name>
    <dbReference type="NCBI Taxonomy" id="4952"/>
    <lineage>
        <taxon>Eukaryota</taxon>
        <taxon>Fungi</taxon>
        <taxon>Dikarya</taxon>
        <taxon>Ascomycota</taxon>
        <taxon>Saccharomycotina</taxon>
        <taxon>Dipodascomycetes</taxon>
        <taxon>Dipodascales</taxon>
        <taxon>Dipodascales incertae sedis</taxon>
        <taxon>Yarrowia</taxon>
    </lineage>
</organism>
<dbReference type="Pfam" id="PF03155">
    <property type="entry name" value="Alg6_Alg8"/>
    <property type="match status" value="1"/>
</dbReference>
<feature type="transmembrane region" description="Helical" evidence="10">
    <location>
        <begin position="319"/>
        <end position="338"/>
    </location>
</feature>
<gene>
    <name evidence="12" type="ORF">YALI1_D20985g</name>
</gene>
<feature type="transmembrane region" description="Helical" evidence="10">
    <location>
        <begin position="481"/>
        <end position="499"/>
    </location>
</feature>
<dbReference type="AlphaFoldDB" id="A0A1D8NEX1"/>
<accession>A0A1D8NEX1</accession>
<keyword evidence="5 10" id="KW-0808">Transferase</keyword>
<keyword evidence="8 10" id="KW-1133">Transmembrane helix</keyword>
<sequence length="575" mass="66203">MNSPIFTTEATEFSHANFHPRTRREQTRPHNTTMPPRKRDKKSASPSPQPPSPKGKKRLKKKLPSSSDSPTRTSPLWDSPLGFFLSPFRPTTTQWGARYMYVSFALIIRAAVALGPYSGFQQPPMHGDFEAQRHWMEITTALPISKWYFYDLQWWGLDYPPLTAYHSWLCGVIGKYVNPEWFELDASRGCDAYGLKTFMRLTVLLSELLIYIPPVISFAKWTGKQYGYFPTDLSISAAAIIFQPALILVDHGHFQYNSVMLGLALLAFVNLNHQKYVVASFFFVASLCFKQMALYYSPVIFAFLLGLCVFPKINLRRFISIGVTVIVSFGVFFLPLILGGGMDQVKQCLIRVFPFGRGLWEDKVANFWCAGNTFFKFKLRYTSEQLQMYSLTLTLAAILPVMLIVFFNPKRKLIPWAFAACSWAFYLFSFQVHEKSVLVPLLPSTLLLATLDGNVISLVTWINNVAVFSMWPLLRRENLQLQYFVVLFLWNWLLGNFEPSRLWTATLPKSIFWRLVVIGFYVGMVALQVAEYLYPKVDRFPDLWVVGNVLLCAPCFALFWLYTLWNLWDKRGERA</sequence>
<feature type="compositionally biased region" description="Polar residues" evidence="11">
    <location>
        <begin position="1"/>
        <end position="11"/>
    </location>
</feature>
<feature type="transmembrane region" description="Helical" evidence="10">
    <location>
        <begin position="198"/>
        <end position="219"/>
    </location>
</feature>
<evidence type="ECO:0000256" key="6">
    <source>
        <dbReference type="ARBA" id="ARBA00022692"/>
    </source>
</evidence>
<keyword evidence="9 10" id="KW-0472">Membrane</keyword>
<evidence type="ECO:0000256" key="5">
    <source>
        <dbReference type="ARBA" id="ARBA00022679"/>
    </source>
</evidence>
<evidence type="ECO:0000256" key="9">
    <source>
        <dbReference type="ARBA" id="ARBA00023136"/>
    </source>
</evidence>
<dbReference type="InterPro" id="IPR004856">
    <property type="entry name" value="Glyco_trans_ALG6/ALG8"/>
</dbReference>
<feature type="transmembrane region" description="Helical" evidence="10">
    <location>
        <begin position="226"/>
        <end position="248"/>
    </location>
</feature>
<evidence type="ECO:0000313" key="12">
    <source>
        <dbReference type="EMBL" id="AOW04175.1"/>
    </source>
</evidence>
<dbReference type="EMBL" id="CP017556">
    <property type="protein sequence ID" value="AOW04175.1"/>
    <property type="molecule type" value="Genomic_DNA"/>
</dbReference>